<dbReference type="EMBL" id="KV454431">
    <property type="protein sequence ID" value="ODQ79772.1"/>
    <property type="molecule type" value="Genomic_DNA"/>
</dbReference>
<evidence type="ECO:0000313" key="11">
    <source>
        <dbReference type="EMBL" id="ODQ79772.1"/>
    </source>
</evidence>
<feature type="chain" id="PRO_5009134365" description="glucan endo-1,3-beta-D-glucosidase" evidence="8">
    <location>
        <begin position="21"/>
        <end position="438"/>
    </location>
</feature>
<comment type="catalytic activity">
    <reaction evidence="1">
        <text>Hydrolysis of (1-&gt;3)-beta-D-glucosidic linkages in (1-&gt;3)-beta-D-glucans.</text>
        <dbReference type="EC" id="3.2.1.39"/>
    </reaction>
</comment>
<dbReference type="InterPro" id="IPR018805">
    <property type="entry name" value="YJL171C/Tos1_C"/>
</dbReference>
<accession>A0A1E3QRV7</accession>
<gene>
    <name evidence="11" type="ORF">BABINDRAFT_161471</name>
</gene>
<proteinExistence type="inferred from homology"/>
<dbReference type="Proteomes" id="UP000094336">
    <property type="component" value="Unassembled WGS sequence"/>
</dbReference>
<dbReference type="OrthoDB" id="118256at2759"/>
<dbReference type="InterPro" id="IPR018807">
    <property type="entry name" value="YJL171C/Tos1_N"/>
</dbReference>
<feature type="domain" description="Cell wall protein YJL171C/Tos1 N-terminal" evidence="10">
    <location>
        <begin position="36"/>
        <end position="97"/>
    </location>
</feature>
<keyword evidence="5" id="KW-0378">Hydrolase</keyword>
<evidence type="ECO:0000256" key="3">
    <source>
        <dbReference type="ARBA" id="ARBA00012780"/>
    </source>
</evidence>
<evidence type="ECO:0000256" key="8">
    <source>
        <dbReference type="SAM" id="SignalP"/>
    </source>
</evidence>
<dbReference type="Pfam" id="PF10290">
    <property type="entry name" value="YJL171C_Tos1_N"/>
    <property type="match status" value="1"/>
</dbReference>
<keyword evidence="6" id="KW-0326">Glycosidase</keyword>
<evidence type="ECO:0000256" key="5">
    <source>
        <dbReference type="ARBA" id="ARBA00022801"/>
    </source>
</evidence>
<sequence>MKFTACSAVAILASLKAVSAACSLVGGNYYCDQTNAVLYSGVGYSGSYQDVTNMDESTCKCLQSEVSFSGNLSPLDEELSVHFRGPLQLLNFAVYYPSASSNEKREVEDCTTKVHGHSHKKRAVKIIEVTNTVYVDQKGNPITQVISNTHGLIAGTSVNTVKVTSSIPDVASVLASAPAAAASSTGATVAAGAWQRTSYFTPGSTSNVTFLNTLGGSESGVWSSCFGNSLSYCAADGVSAAASAQPLNQVTIGSDIEYSIFSGSSCDDSTTGDCGYYREGIPAYHGFGGDTKIFAFEFQMPTASTSDSSASNYDMPAIWLLNAKIPRTLQYGDASCSCWSTGCGELDLFEILSSGSQKLISHLHSGQGSNGSAYGGGGSQDYFARPTSSSMKAVVIFNGSASQAKLVVVDNTFDFATSLTEATVNAWLTEAASSAILV</sequence>
<comment type="similarity">
    <text evidence="2">Belongs to the PGA52 family.</text>
</comment>
<name>A0A1E3QRV7_9ASCO</name>
<evidence type="ECO:0000259" key="10">
    <source>
        <dbReference type="Pfam" id="PF10290"/>
    </source>
</evidence>
<evidence type="ECO:0000256" key="1">
    <source>
        <dbReference type="ARBA" id="ARBA00000382"/>
    </source>
</evidence>
<dbReference type="PANTHER" id="PTHR31737">
    <property type="entry name" value="PROTEIN TOS1"/>
    <property type="match status" value="1"/>
</dbReference>
<dbReference type="PANTHER" id="PTHR31737:SF2">
    <property type="entry name" value="PROTEIN TOS1"/>
    <property type="match status" value="1"/>
</dbReference>
<keyword evidence="12" id="KW-1185">Reference proteome</keyword>
<evidence type="ECO:0000256" key="4">
    <source>
        <dbReference type="ARBA" id="ARBA00022729"/>
    </source>
</evidence>
<dbReference type="GeneID" id="30146675"/>
<dbReference type="Pfam" id="PF10287">
    <property type="entry name" value="YJL171C_Tos1_C"/>
    <property type="match status" value="1"/>
</dbReference>
<dbReference type="AlphaFoldDB" id="A0A1E3QRV7"/>
<evidence type="ECO:0000256" key="6">
    <source>
        <dbReference type="ARBA" id="ARBA00023295"/>
    </source>
</evidence>
<feature type="signal peptide" evidence="8">
    <location>
        <begin position="1"/>
        <end position="20"/>
    </location>
</feature>
<dbReference type="GO" id="GO:0071555">
    <property type="term" value="P:cell wall organization"/>
    <property type="evidence" value="ECO:0007669"/>
    <property type="project" value="UniProtKB-KW"/>
</dbReference>
<feature type="domain" description="Cell wall protein YJL171C/Tos1 C-terminal" evidence="9">
    <location>
        <begin position="192"/>
        <end position="427"/>
    </location>
</feature>
<evidence type="ECO:0000256" key="2">
    <source>
        <dbReference type="ARBA" id="ARBA00006055"/>
    </source>
</evidence>
<evidence type="ECO:0000256" key="7">
    <source>
        <dbReference type="ARBA" id="ARBA00023316"/>
    </source>
</evidence>
<keyword evidence="4 8" id="KW-0732">Signal</keyword>
<dbReference type="GO" id="GO:0042973">
    <property type="term" value="F:glucan endo-1,3-beta-D-glucosidase activity"/>
    <property type="evidence" value="ECO:0007669"/>
    <property type="project" value="UniProtKB-EC"/>
</dbReference>
<dbReference type="GO" id="GO:0009277">
    <property type="term" value="C:fungal-type cell wall"/>
    <property type="evidence" value="ECO:0007669"/>
    <property type="project" value="EnsemblFungi"/>
</dbReference>
<dbReference type="EC" id="3.2.1.39" evidence="3"/>
<protein>
    <recommendedName>
        <fullName evidence="3">glucan endo-1,3-beta-D-glucosidase</fullName>
        <ecNumber evidence="3">3.2.1.39</ecNumber>
    </recommendedName>
</protein>
<keyword evidence="7" id="KW-0961">Cell wall biogenesis/degradation</keyword>
<reference evidence="12" key="1">
    <citation type="submission" date="2016-05" db="EMBL/GenBank/DDBJ databases">
        <title>Comparative genomics of biotechnologically important yeasts.</title>
        <authorList>
            <consortium name="DOE Joint Genome Institute"/>
            <person name="Riley R."/>
            <person name="Haridas S."/>
            <person name="Wolfe K.H."/>
            <person name="Lopes M.R."/>
            <person name="Hittinger C.T."/>
            <person name="Goker M."/>
            <person name="Salamov A."/>
            <person name="Wisecaver J."/>
            <person name="Long T.M."/>
            <person name="Aerts A.L."/>
            <person name="Barry K."/>
            <person name="Choi C."/>
            <person name="Clum A."/>
            <person name="Coughlan A.Y."/>
            <person name="Deshpande S."/>
            <person name="Douglass A.P."/>
            <person name="Hanson S.J."/>
            <person name="Klenk H.-P."/>
            <person name="Labutti K."/>
            <person name="Lapidus A."/>
            <person name="Lindquist E."/>
            <person name="Lipzen A."/>
            <person name="Meier-Kolthoff J.P."/>
            <person name="Ohm R.A."/>
            <person name="Otillar R.P."/>
            <person name="Pangilinan J."/>
            <person name="Peng Y."/>
            <person name="Rokas A."/>
            <person name="Rosa C.A."/>
            <person name="Scheuner C."/>
            <person name="Sibirny A.A."/>
            <person name="Slot J.C."/>
            <person name="Stielow J.B."/>
            <person name="Sun H."/>
            <person name="Kurtzman C.P."/>
            <person name="Blackwell M."/>
            <person name="Grigoriev I.V."/>
            <person name="Jeffries T.W."/>
        </authorList>
    </citation>
    <scope>NUCLEOTIDE SEQUENCE [LARGE SCALE GENOMIC DNA]</scope>
    <source>
        <strain evidence="12">NRRL Y-12698</strain>
    </source>
</reference>
<evidence type="ECO:0000259" key="9">
    <source>
        <dbReference type="Pfam" id="PF10287"/>
    </source>
</evidence>
<evidence type="ECO:0000313" key="12">
    <source>
        <dbReference type="Proteomes" id="UP000094336"/>
    </source>
</evidence>
<organism evidence="11 12">
    <name type="scientific">Babjeviella inositovora NRRL Y-12698</name>
    <dbReference type="NCBI Taxonomy" id="984486"/>
    <lineage>
        <taxon>Eukaryota</taxon>
        <taxon>Fungi</taxon>
        <taxon>Dikarya</taxon>
        <taxon>Ascomycota</taxon>
        <taxon>Saccharomycotina</taxon>
        <taxon>Pichiomycetes</taxon>
        <taxon>Serinales incertae sedis</taxon>
        <taxon>Babjeviella</taxon>
    </lineage>
</organism>
<dbReference type="STRING" id="984486.A0A1E3QRV7"/>
<dbReference type="RefSeq" id="XP_018985100.1">
    <property type="nucleotide sequence ID" value="XM_019128822.1"/>
</dbReference>